<feature type="transmembrane region" description="Helical" evidence="7">
    <location>
        <begin position="131"/>
        <end position="152"/>
    </location>
</feature>
<evidence type="ECO:0000256" key="5">
    <source>
        <dbReference type="ARBA" id="ARBA00022989"/>
    </source>
</evidence>
<comment type="caution">
    <text evidence="9">The sequence shown here is derived from an EMBL/GenBank/DDBJ whole genome shotgun (WGS) entry which is preliminary data.</text>
</comment>
<evidence type="ECO:0000313" key="10">
    <source>
        <dbReference type="Proteomes" id="UP001170481"/>
    </source>
</evidence>
<evidence type="ECO:0000256" key="2">
    <source>
        <dbReference type="ARBA" id="ARBA00022448"/>
    </source>
</evidence>
<dbReference type="PROSITE" id="PS50928">
    <property type="entry name" value="ABC_TM1"/>
    <property type="match status" value="1"/>
</dbReference>
<dbReference type="GO" id="GO:0055085">
    <property type="term" value="P:transmembrane transport"/>
    <property type="evidence" value="ECO:0007669"/>
    <property type="project" value="InterPro"/>
</dbReference>
<reference evidence="9" key="1">
    <citation type="submission" date="2023-07" db="EMBL/GenBank/DDBJ databases">
        <title>Genome content predicts the carbon catabolic preferences of heterotrophic bacteria.</title>
        <authorList>
            <person name="Gralka M."/>
        </authorList>
    </citation>
    <scope>NUCLEOTIDE SEQUENCE</scope>
    <source>
        <strain evidence="9">C2R13</strain>
    </source>
</reference>
<evidence type="ECO:0000256" key="3">
    <source>
        <dbReference type="ARBA" id="ARBA00022475"/>
    </source>
</evidence>
<gene>
    <name evidence="9" type="ORF">Q4535_05250</name>
</gene>
<protein>
    <submittedName>
        <fullName evidence="9">Carbohydrate ABC transporter permease</fullName>
    </submittedName>
</protein>
<accession>A0AAP4TYQ4</accession>
<feature type="transmembrane region" description="Helical" evidence="7">
    <location>
        <begin position="173"/>
        <end position="198"/>
    </location>
</feature>
<name>A0AAP4TYQ4_9GAMM</name>
<dbReference type="Gene3D" id="1.10.3720.10">
    <property type="entry name" value="MetI-like"/>
    <property type="match status" value="1"/>
</dbReference>
<feature type="domain" description="ABC transmembrane type-1" evidence="8">
    <location>
        <begin position="63"/>
        <end position="253"/>
    </location>
</feature>
<comment type="subcellular location">
    <subcellularLocation>
        <location evidence="1 7">Cell membrane</location>
        <topology evidence="1 7">Multi-pass membrane protein</topology>
    </subcellularLocation>
</comment>
<comment type="similarity">
    <text evidence="7">Belongs to the binding-protein-dependent transport system permease family.</text>
</comment>
<evidence type="ECO:0000259" key="8">
    <source>
        <dbReference type="PROSITE" id="PS50928"/>
    </source>
</evidence>
<proteinExistence type="inferred from homology"/>
<keyword evidence="4 7" id="KW-0812">Transmembrane</keyword>
<dbReference type="RefSeq" id="WP_303593136.1">
    <property type="nucleotide sequence ID" value="NZ_JAUORK010000004.1"/>
</dbReference>
<dbReference type="AlphaFoldDB" id="A0AAP4TYQ4"/>
<feature type="transmembrane region" description="Helical" evidence="7">
    <location>
        <begin position="99"/>
        <end position="119"/>
    </location>
</feature>
<sequence length="267" mass="29896">MLRHTLLISLALVMLLPFVWMLLTSFKPADEIFTNQLRWLPENWALVDNYTKALTESSLLGYMGTGAMVVVAIFVIQVVVSVPAAYALAKLDFPGRKSFFASVLLCLMVPTQAVAIPWYLELHYLGLLDSFWSLVLPFSLSVFGIFLLRQFFVGIPDELIDAARMDGMSEWRIVWCVVFPNAIPAVVSFGIFSVVAHWNDYFWPLIVLNSQEFYTPTLGVVDFRNAESGTDYGALMAAATLVVVPLMTAFLLAQRRFIEGISMSGMK</sequence>
<evidence type="ECO:0000256" key="6">
    <source>
        <dbReference type="ARBA" id="ARBA00023136"/>
    </source>
</evidence>
<dbReference type="InterPro" id="IPR035906">
    <property type="entry name" value="MetI-like_sf"/>
</dbReference>
<evidence type="ECO:0000313" key="9">
    <source>
        <dbReference type="EMBL" id="MDO6671521.1"/>
    </source>
</evidence>
<dbReference type="CDD" id="cd06261">
    <property type="entry name" value="TM_PBP2"/>
    <property type="match status" value="1"/>
</dbReference>
<dbReference type="InterPro" id="IPR000515">
    <property type="entry name" value="MetI-like"/>
</dbReference>
<keyword evidence="5 7" id="KW-1133">Transmembrane helix</keyword>
<dbReference type="Pfam" id="PF00528">
    <property type="entry name" value="BPD_transp_1"/>
    <property type="match status" value="1"/>
</dbReference>
<keyword evidence="2 7" id="KW-0813">Transport</keyword>
<feature type="transmembrane region" description="Helical" evidence="7">
    <location>
        <begin position="59"/>
        <end position="87"/>
    </location>
</feature>
<dbReference type="GO" id="GO:0005886">
    <property type="term" value="C:plasma membrane"/>
    <property type="evidence" value="ECO:0007669"/>
    <property type="project" value="UniProtKB-SubCell"/>
</dbReference>
<dbReference type="PANTHER" id="PTHR43744">
    <property type="entry name" value="ABC TRANSPORTER PERMEASE PROTEIN MG189-RELATED-RELATED"/>
    <property type="match status" value="1"/>
</dbReference>
<dbReference type="PANTHER" id="PTHR43744:SF12">
    <property type="entry name" value="ABC TRANSPORTER PERMEASE PROTEIN MG189-RELATED"/>
    <property type="match status" value="1"/>
</dbReference>
<dbReference type="SUPFAM" id="SSF161098">
    <property type="entry name" value="MetI-like"/>
    <property type="match status" value="1"/>
</dbReference>
<dbReference type="EMBL" id="JAUORK010000004">
    <property type="protein sequence ID" value="MDO6671521.1"/>
    <property type="molecule type" value="Genomic_DNA"/>
</dbReference>
<dbReference type="Proteomes" id="UP001170481">
    <property type="component" value="Unassembled WGS sequence"/>
</dbReference>
<keyword evidence="6 7" id="KW-0472">Membrane</keyword>
<organism evidence="9 10">
    <name type="scientific">Cobetia amphilecti</name>
    <dbReference type="NCBI Taxonomy" id="1055104"/>
    <lineage>
        <taxon>Bacteria</taxon>
        <taxon>Pseudomonadati</taxon>
        <taxon>Pseudomonadota</taxon>
        <taxon>Gammaproteobacteria</taxon>
        <taxon>Oceanospirillales</taxon>
        <taxon>Halomonadaceae</taxon>
        <taxon>Cobetia</taxon>
    </lineage>
</organism>
<evidence type="ECO:0000256" key="1">
    <source>
        <dbReference type="ARBA" id="ARBA00004651"/>
    </source>
</evidence>
<keyword evidence="3" id="KW-1003">Cell membrane</keyword>
<feature type="transmembrane region" description="Helical" evidence="7">
    <location>
        <begin position="232"/>
        <end position="253"/>
    </location>
</feature>
<evidence type="ECO:0000256" key="4">
    <source>
        <dbReference type="ARBA" id="ARBA00022692"/>
    </source>
</evidence>
<evidence type="ECO:0000256" key="7">
    <source>
        <dbReference type="RuleBase" id="RU363032"/>
    </source>
</evidence>